<dbReference type="Pfam" id="PF22486">
    <property type="entry name" value="MATH_2"/>
    <property type="match status" value="1"/>
</dbReference>
<dbReference type="PANTHER" id="PTHR26379:SF515">
    <property type="entry name" value="BTB DOMAIN-CONTAINING PROTEIN"/>
    <property type="match status" value="1"/>
</dbReference>
<dbReference type="PROSITE" id="PS50144">
    <property type="entry name" value="MATH"/>
    <property type="match status" value="1"/>
</dbReference>
<comment type="pathway">
    <text evidence="1">Protein modification; protein ubiquitination.</text>
</comment>
<evidence type="ECO:0000313" key="5">
    <source>
        <dbReference type="EMBL" id="TVU49255.1"/>
    </source>
</evidence>
<dbReference type="InterPro" id="IPR056423">
    <property type="entry name" value="BACK_BPM_SPOP"/>
</dbReference>
<evidence type="ECO:0000259" key="3">
    <source>
        <dbReference type="PROSITE" id="PS50097"/>
    </source>
</evidence>
<dbReference type="PANTHER" id="PTHR26379">
    <property type="entry name" value="BTB/POZ AND MATH DOMAIN-CONTAINING PROTEIN 1"/>
    <property type="match status" value="1"/>
</dbReference>
<gene>
    <name evidence="5" type="ORF">EJB05_00555</name>
</gene>
<reference evidence="5 6" key="1">
    <citation type="journal article" date="2019" name="Sci. Rep.">
        <title>A high-quality genome of Eragrostis curvula grass provides insights into Poaceae evolution and supports new strategies to enhance forage quality.</title>
        <authorList>
            <person name="Carballo J."/>
            <person name="Santos B.A.C.M."/>
            <person name="Zappacosta D."/>
            <person name="Garbus I."/>
            <person name="Selva J.P."/>
            <person name="Gallo C.A."/>
            <person name="Diaz A."/>
            <person name="Albertini E."/>
            <person name="Caccamo M."/>
            <person name="Echenique V."/>
        </authorList>
    </citation>
    <scope>NUCLEOTIDE SEQUENCE [LARGE SCALE GENOMIC DNA]</scope>
    <source>
        <strain evidence="6">cv. Victoria</strain>
        <tissue evidence="5">Leaf</tissue>
    </source>
</reference>
<organism evidence="5 6">
    <name type="scientific">Eragrostis curvula</name>
    <name type="common">weeping love grass</name>
    <dbReference type="NCBI Taxonomy" id="38414"/>
    <lineage>
        <taxon>Eukaryota</taxon>
        <taxon>Viridiplantae</taxon>
        <taxon>Streptophyta</taxon>
        <taxon>Embryophyta</taxon>
        <taxon>Tracheophyta</taxon>
        <taxon>Spermatophyta</taxon>
        <taxon>Magnoliopsida</taxon>
        <taxon>Liliopsida</taxon>
        <taxon>Poales</taxon>
        <taxon>Poaceae</taxon>
        <taxon>PACMAD clade</taxon>
        <taxon>Chloridoideae</taxon>
        <taxon>Eragrostideae</taxon>
        <taxon>Eragrostidinae</taxon>
        <taxon>Eragrostis</taxon>
    </lineage>
</organism>
<dbReference type="CDD" id="cd00121">
    <property type="entry name" value="MATH"/>
    <property type="match status" value="1"/>
</dbReference>
<feature type="non-terminal residue" evidence="5">
    <location>
        <position position="1"/>
    </location>
</feature>
<dbReference type="SUPFAM" id="SSF49599">
    <property type="entry name" value="TRAF domain-like"/>
    <property type="match status" value="1"/>
</dbReference>
<feature type="domain" description="BTB" evidence="3">
    <location>
        <begin position="105"/>
        <end position="168"/>
    </location>
</feature>
<dbReference type="Proteomes" id="UP000324897">
    <property type="component" value="Chromosome 6"/>
</dbReference>
<dbReference type="GO" id="GO:0016567">
    <property type="term" value="P:protein ubiquitination"/>
    <property type="evidence" value="ECO:0007669"/>
    <property type="project" value="InterPro"/>
</dbReference>
<feature type="domain" description="MATH" evidence="4">
    <location>
        <begin position="13"/>
        <end position="134"/>
    </location>
</feature>
<protein>
    <recommendedName>
        <fullName evidence="7">BTB domain-containing protein</fullName>
    </recommendedName>
</protein>
<accession>A0A5J9WMT5</accession>
<evidence type="ECO:0000259" key="4">
    <source>
        <dbReference type="PROSITE" id="PS50144"/>
    </source>
</evidence>
<name>A0A5J9WMT5_9POAL</name>
<comment type="caution">
    <text evidence="5">The sequence shown here is derived from an EMBL/GenBank/DDBJ whole genome shotgun (WGS) entry which is preliminary data.</text>
</comment>
<evidence type="ECO:0000313" key="6">
    <source>
        <dbReference type="Proteomes" id="UP000324897"/>
    </source>
</evidence>
<dbReference type="InterPro" id="IPR011333">
    <property type="entry name" value="SKP1/BTB/POZ_sf"/>
</dbReference>
<dbReference type="Gramene" id="TVU49255">
    <property type="protein sequence ID" value="TVU49255"/>
    <property type="gene ID" value="EJB05_00555"/>
</dbReference>
<evidence type="ECO:0008006" key="7">
    <source>
        <dbReference type="Google" id="ProtNLM"/>
    </source>
</evidence>
<evidence type="ECO:0000256" key="2">
    <source>
        <dbReference type="ARBA" id="ARBA00010846"/>
    </source>
</evidence>
<dbReference type="AlphaFoldDB" id="A0A5J9WMT5"/>
<dbReference type="PROSITE" id="PS50097">
    <property type="entry name" value="BTB"/>
    <property type="match status" value="1"/>
</dbReference>
<comment type="similarity">
    <text evidence="2">Belongs to the Tdpoz family.</text>
</comment>
<dbReference type="SMART" id="SM00225">
    <property type="entry name" value="BTB"/>
    <property type="match status" value="1"/>
</dbReference>
<keyword evidence="6" id="KW-1185">Reference proteome</keyword>
<dbReference type="InterPro" id="IPR045005">
    <property type="entry name" value="BPM1-6"/>
</dbReference>
<dbReference type="SUPFAM" id="SSF54695">
    <property type="entry name" value="POZ domain"/>
    <property type="match status" value="1"/>
</dbReference>
<dbReference type="Pfam" id="PF00651">
    <property type="entry name" value="BTB"/>
    <property type="match status" value="1"/>
</dbReference>
<dbReference type="OrthoDB" id="1878800at2759"/>
<sequence length="274" mass="30520">MATSSRCRTLGITATHNFEVTNFSLLDGMGIGKYVSSSTFSVGGCDWKLNFYPESEEKEEKESEAFASVWLCLVEGPAEDADAVEVPQANLQQDLGNMLKDGEGADVTFKVDDQLFHAHRNLLAARSAVFKEKLLGAITEQDSKCIPITDMDPTVFEGLLHFIYTDSVPDDWEEDKTVAMQHLLVVAHRYELYRLRALCEAKLCSWIDMQTVASTLALAEQQQCVRLKDACLRFIGCPHILAAIMQTEEFKNLLASFPSVTKEILEKVVSANIL</sequence>
<evidence type="ECO:0000256" key="1">
    <source>
        <dbReference type="ARBA" id="ARBA00004906"/>
    </source>
</evidence>
<dbReference type="EMBL" id="RWGY01000002">
    <property type="protein sequence ID" value="TVU49255.1"/>
    <property type="molecule type" value="Genomic_DNA"/>
</dbReference>
<dbReference type="InterPro" id="IPR000210">
    <property type="entry name" value="BTB/POZ_dom"/>
</dbReference>
<dbReference type="InterPro" id="IPR002083">
    <property type="entry name" value="MATH/TRAF_dom"/>
</dbReference>
<dbReference type="Pfam" id="PF24570">
    <property type="entry name" value="BACK_BPM_SPOP"/>
    <property type="match status" value="1"/>
</dbReference>
<dbReference type="Gene3D" id="3.30.710.10">
    <property type="entry name" value="Potassium Channel Kv1.1, Chain A"/>
    <property type="match status" value="1"/>
</dbReference>
<proteinExistence type="inferred from homology"/>
<dbReference type="Gene3D" id="1.25.40.420">
    <property type="match status" value="1"/>
</dbReference>